<accession>A0ABQ5TIT8</accession>
<dbReference type="RefSeq" id="WP_077596251.1">
    <property type="nucleotide sequence ID" value="NZ_BSKO01000001.1"/>
</dbReference>
<evidence type="ECO:0000313" key="2">
    <source>
        <dbReference type="EMBL" id="GLO65609.1"/>
    </source>
</evidence>
<dbReference type="InterPro" id="IPR007138">
    <property type="entry name" value="ABM_dom"/>
</dbReference>
<sequence>MKAYMTSGTIDYLLKMEEKYKAIDFFFIISSEGAIAFYEGTSEKVFASGREFDVLKSVGNIQEHGYVIMNHIPVSEDSHATFEYRMKHSSSGIETMSGFQAMRLLKQTDSNMFVVFTQWASKDDFNNWKQSDHFKQAHKEQQAKKPGYIMERPFIITGTMYEEDN</sequence>
<reference evidence="2 3" key="1">
    <citation type="submission" date="2023-02" db="EMBL/GenBank/DDBJ databases">
        <title>Oceanobacillus kimchii IFOP_LL358 isolated form Alexandrium catenella lab strain.</title>
        <authorList>
            <person name="Gajardo G."/>
            <person name="Ueki S."/>
            <person name="Maruyama F."/>
        </authorList>
    </citation>
    <scope>NUCLEOTIDE SEQUENCE [LARGE SCALE GENOMIC DNA]</scope>
    <source>
        <strain evidence="2 3">IFOP_LL358</strain>
    </source>
</reference>
<evidence type="ECO:0000259" key="1">
    <source>
        <dbReference type="PROSITE" id="PS51725"/>
    </source>
</evidence>
<dbReference type="PROSITE" id="PS51725">
    <property type="entry name" value="ABM"/>
    <property type="match status" value="1"/>
</dbReference>
<name>A0ABQ5TIT8_9BACI</name>
<dbReference type="Pfam" id="PF03992">
    <property type="entry name" value="ABM"/>
    <property type="match status" value="1"/>
</dbReference>
<dbReference type="Proteomes" id="UP001275436">
    <property type="component" value="Unassembled WGS sequence"/>
</dbReference>
<feature type="domain" description="ABM" evidence="1">
    <location>
        <begin position="66"/>
        <end position="160"/>
    </location>
</feature>
<dbReference type="PANTHER" id="PTHR34474">
    <property type="entry name" value="SIGNAL TRANSDUCTION PROTEIN TRAP"/>
    <property type="match status" value="1"/>
</dbReference>
<comment type="caution">
    <text evidence="2">The sequence shown here is derived from an EMBL/GenBank/DDBJ whole genome shotgun (WGS) entry which is preliminary data.</text>
</comment>
<dbReference type="InterPro" id="IPR011008">
    <property type="entry name" value="Dimeric_a/b-barrel"/>
</dbReference>
<gene>
    <name evidence="2" type="ORF">MACH08_13930</name>
</gene>
<dbReference type="Gene3D" id="3.30.70.100">
    <property type="match status" value="1"/>
</dbReference>
<dbReference type="SUPFAM" id="SSF54909">
    <property type="entry name" value="Dimeric alpha+beta barrel"/>
    <property type="match status" value="1"/>
</dbReference>
<organism evidence="2 3">
    <name type="scientific">Oceanobacillus kimchii</name>
    <dbReference type="NCBI Taxonomy" id="746691"/>
    <lineage>
        <taxon>Bacteria</taxon>
        <taxon>Bacillati</taxon>
        <taxon>Bacillota</taxon>
        <taxon>Bacilli</taxon>
        <taxon>Bacillales</taxon>
        <taxon>Bacillaceae</taxon>
        <taxon>Oceanobacillus</taxon>
    </lineage>
</organism>
<dbReference type="InterPro" id="IPR050404">
    <property type="entry name" value="Heme-degrading_MO"/>
</dbReference>
<evidence type="ECO:0000313" key="3">
    <source>
        <dbReference type="Proteomes" id="UP001275436"/>
    </source>
</evidence>
<proteinExistence type="predicted"/>
<protein>
    <recommendedName>
        <fullName evidence="1">ABM domain-containing protein</fullName>
    </recommendedName>
</protein>
<dbReference type="EMBL" id="BSKO01000001">
    <property type="protein sequence ID" value="GLO65609.1"/>
    <property type="molecule type" value="Genomic_DNA"/>
</dbReference>
<keyword evidence="3" id="KW-1185">Reference proteome</keyword>
<dbReference type="PANTHER" id="PTHR34474:SF2">
    <property type="entry name" value="SIGNAL TRANSDUCTION PROTEIN TRAP"/>
    <property type="match status" value="1"/>
</dbReference>